<proteinExistence type="predicted"/>
<evidence type="ECO:0000259" key="6">
    <source>
        <dbReference type="PROSITE" id="PS50109"/>
    </source>
</evidence>
<dbReference type="InterPro" id="IPR036097">
    <property type="entry name" value="HisK_dim/P_sf"/>
</dbReference>
<keyword evidence="5" id="KW-0597">Phosphoprotein</keyword>
<name>A0A369TLE9_9RHOB</name>
<reference evidence="8 9" key="1">
    <citation type="submission" date="2018-07" db="EMBL/GenBank/DDBJ databases">
        <title>Thalassococcus profundi sp. nov., a marine bacterium isolated from deep seawater of Okinawa Trough.</title>
        <authorList>
            <person name="Yu M."/>
        </authorList>
    </citation>
    <scope>NUCLEOTIDE SEQUENCE [LARGE SCALE GENOMIC DNA]</scope>
    <source>
        <strain evidence="8 9">WRAS1</strain>
    </source>
</reference>
<dbReference type="Gene3D" id="3.40.50.2300">
    <property type="match status" value="1"/>
</dbReference>
<dbReference type="SUPFAM" id="SSF47384">
    <property type="entry name" value="Homodimeric domain of signal transducing histidine kinase"/>
    <property type="match status" value="1"/>
</dbReference>
<dbReference type="GO" id="GO:0030295">
    <property type="term" value="F:protein kinase activator activity"/>
    <property type="evidence" value="ECO:0007669"/>
    <property type="project" value="TreeGrafter"/>
</dbReference>
<evidence type="ECO:0000313" key="9">
    <source>
        <dbReference type="Proteomes" id="UP000253977"/>
    </source>
</evidence>
<dbReference type="InterPro" id="IPR001789">
    <property type="entry name" value="Sig_transdc_resp-reg_receiver"/>
</dbReference>
<comment type="caution">
    <text evidence="8">The sequence shown here is derived from an EMBL/GenBank/DDBJ whole genome shotgun (WGS) entry which is preliminary data.</text>
</comment>
<dbReference type="InterPro" id="IPR005467">
    <property type="entry name" value="His_kinase_dom"/>
</dbReference>
<dbReference type="InterPro" id="IPR036890">
    <property type="entry name" value="HATPase_C_sf"/>
</dbReference>
<evidence type="ECO:0000256" key="4">
    <source>
        <dbReference type="ARBA" id="ARBA00022777"/>
    </source>
</evidence>
<dbReference type="SUPFAM" id="SSF52172">
    <property type="entry name" value="CheY-like"/>
    <property type="match status" value="1"/>
</dbReference>
<dbReference type="OrthoDB" id="9760752at2"/>
<dbReference type="Proteomes" id="UP000253977">
    <property type="component" value="Unassembled WGS sequence"/>
</dbReference>
<gene>
    <name evidence="8" type="ORF">DU478_15120</name>
</gene>
<dbReference type="GO" id="GO:0000156">
    <property type="term" value="F:phosphorelay response regulator activity"/>
    <property type="evidence" value="ECO:0007669"/>
    <property type="project" value="TreeGrafter"/>
</dbReference>
<dbReference type="InterPro" id="IPR003594">
    <property type="entry name" value="HATPase_dom"/>
</dbReference>
<accession>A0A369TLE9</accession>
<feature type="modified residue" description="4-aspartylphosphate" evidence="5">
    <location>
        <position position="55"/>
    </location>
</feature>
<evidence type="ECO:0000313" key="8">
    <source>
        <dbReference type="EMBL" id="RDD65494.1"/>
    </source>
</evidence>
<dbReference type="SMART" id="SM00448">
    <property type="entry name" value="REC"/>
    <property type="match status" value="1"/>
</dbReference>
<evidence type="ECO:0000256" key="1">
    <source>
        <dbReference type="ARBA" id="ARBA00000085"/>
    </source>
</evidence>
<comment type="catalytic activity">
    <reaction evidence="1">
        <text>ATP + protein L-histidine = ADP + protein N-phospho-L-histidine.</text>
        <dbReference type="EC" id="2.7.13.3"/>
    </reaction>
</comment>
<feature type="domain" description="Response regulatory" evidence="7">
    <location>
        <begin position="5"/>
        <end position="120"/>
    </location>
</feature>
<dbReference type="CDD" id="cd00156">
    <property type="entry name" value="REC"/>
    <property type="match status" value="1"/>
</dbReference>
<dbReference type="PROSITE" id="PS50110">
    <property type="entry name" value="RESPONSE_REGULATORY"/>
    <property type="match status" value="1"/>
</dbReference>
<dbReference type="PANTHER" id="PTHR42878">
    <property type="entry name" value="TWO-COMPONENT HISTIDINE KINASE"/>
    <property type="match status" value="1"/>
</dbReference>
<feature type="domain" description="Histidine kinase" evidence="6">
    <location>
        <begin position="143"/>
        <end position="357"/>
    </location>
</feature>
<evidence type="ECO:0000256" key="3">
    <source>
        <dbReference type="ARBA" id="ARBA00022679"/>
    </source>
</evidence>
<dbReference type="Gene3D" id="3.30.565.10">
    <property type="entry name" value="Histidine kinase-like ATPase, C-terminal domain"/>
    <property type="match status" value="1"/>
</dbReference>
<keyword evidence="4 8" id="KW-0418">Kinase</keyword>
<dbReference type="PROSITE" id="PS50109">
    <property type="entry name" value="HIS_KIN"/>
    <property type="match status" value="1"/>
</dbReference>
<evidence type="ECO:0000256" key="2">
    <source>
        <dbReference type="ARBA" id="ARBA00012438"/>
    </source>
</evidence>
<dbReference type="InterPro" id="IPR011006">
    <property type="entry name" value="CheY-like_superfamily"/>
</dbReference>
<dbReference type="AlphaFoldDB" id="A0A369TLE9"/>
<dbReference type="Pfam" id="PF00072">
    <property type="entry name" value="Response_reg"/>
    <property type="match status" value="1"/>
</dbReference>
<dbReference type="GO" id="GO:0000155">
    <property type="term" value="F:phosphorelay sensor kinase activity"/>
    <property type="evidence" value="ECO:0007669"/>
    <property type="project" value="InterPro"/>
</dbReference>
<protein>
    <recommendedName>
        <fullName evidence="2">histidine kinase</fullName>
        <ecNumber evidence="2">2.7.13.3</ecNumber>
    </recommendedName>
</protein>
<dbReference type="SMART" id="SM00387">
    <property type="entry name" value="HATPase_c"/>
    <property type="match status" value="1"/>
</dbReference>
<evidence type="ECO:0000259" key="7">
    <source>
        <dbReference type="PROSITE" id="PS50110"/>
    </source>
</evidence>
<keyword evidence="3" id="KW-0808">Transferase</keyword>
<dbReference type="PRINTS" id="PR00344">
    <property type="entry name" value="BCTRLSENSOR"/>
</dbReference>
<dbReference type="EMBL" id="QPMK01000012">
    <property type="protein sequence ID" value="RDD65494.1"/>
    <property type="molecule type" value="Genomic_DNA"/>
</dbReference>
<keyword evidence="9" id="KW-1185">Reference proteome</keyword>
<sequence length="371" mass="39946">MPDLTILIVDDDAGDRKAIRRSLKAVRPDAAVFEANRAAQAFDFDAAVPDIVLLDHRLPGRSGLDILARLLSLWPRAGIVLMTGQGDEDIAKSAIQAGAVDYIGKRAITPEGLDRLVSGAQDRAERRWKDRARQDDLMSFSDVLVHDFKAPIRAVRALAEQIQDDVARGDMDEVRDCAQDLCLASAQMAELVDSLAAHIRHDREVEFKETLLTELIGRAETALSQEIAAGGAAVSRDFEDVMLHCSPPQVSQLLQNLLSNALKYRGEAPPRITISASLSDGGGAVVRVADNGIGVPEPFRRGIFDPFKRIPGRAHLPGTGLGLATCKKILDRHGGTIWCEAGAAGGAVFAFAMPRARLATAPPAELTCKRA</sequence>
<dbReference type="PANTHER" id="PTHR42878:SF15">
    <property type="entry name" value="BACTERIOPHYTOCHROME"/>
    <property type="match status" value="1"/>
</dbReference>
<organism evidence="8 9">
    <name type="scientific">Thalassococcus profundi</name>
    <dbReference type="NCBI Taxonomy" id="2282382"/>
    <lineage>
        <taxon>Bacteria</taxon>
        <taxon>Pseudomonadati</taxon>
        <taxon>Pseudomonadota</taxon>
        <taxon>Alphaproteobacteria</taxon>
        <taxon>Rhodobacterales</taxon>
        <taxon>Roseobacteraceae</taxon>
        <taxon>Thalassococcus</taxon>
    </lineage>
</organism>
<dbReference type="GO" id="GO:0007234">
    <property type="term" value="P:osmosensory signaling via phosphorelay pathway"/>
    <property type="evidence" value="ECO:0007669"/>
    <property type="project" value="TreeGrafter"/>
</dbReference>
<dbReference type="InterPro" id="IPR004358">
    <property type="entry name" value="Sig_transdc_His_kin-like_C"/>
</dbReference>
<dbReference type="EC" id="2.7.13.3" evidence="2"/>
<dbReference type="SUPFAM" id="SSF55874">
    <property type="entry name" value="ATPase domain of HSP90 chaperone/DNA topoisomerase II/histidine kinase"/>
    <property type="match status" value="1"/>
</dbReference>
<dbReference type="InterPro" id="IPR050351">
    <property type="entry name" value="BphY/WalK/GraS-like"/>
</dbReference>
<evidence type="ECO:0000256" key="5">
    <source>
        <dbReference type="PROSITE-ProRule" id="PRU00169"/>
    </source>
</evidence>
<dbReference type="RefSeq" id="WP_114511804.1">
    <property type="nucleotide sequence ID" value="NZ_QPMK01000012.1"/>
</dbReference>
<dbReference type="Pfam" id="PF02518">
    <property type="entry name" value="HATPase_c"/>
    <property type="match status" value="1"/>
</dbReference>